<evidence type="ECO:0000256" key="1">
    <source>
        <dbReference type="SAM" id="MobiDB-lite"/>
    </source>
</evidence>
<dbReference type="PANTHER" id="PTHR38788">
    <property type="entry name" value="CLR5 DOMAIN-CONTAINING PROTEIN"/>
    <property type="match status" value="1"/>
</dbReference>
<feature type="domain" description="Tri-helical" evidence="2">
    <location>
        <begin position="6"/>
        <end position="88"/>
    </location>
</feature>
<dbReference type="Pfam" id="PF24465">
    <property type="entry name" value="Tri-helical"/>
    <property type="match status" value="2"/>
</dbReference>
<dbReference type="InterPro" id="IPR056669">
    <property type="entry name" value="DUF7767"/>
</dbReference>
<accession>A0ABR0SLQ8</accession>
<feature type="region of interest" description="Disordered" evidence="1">
    <location>
        <begin position="245"/>
        <end position="332"/>
    </location>
</feature>
<evidence type="ECO:0000259" key="2">
    <source>
        <dbReference type="Pfam" id="PF24465"/>
    </source>
</evidence>
<keyword evidence="5" id="KW-1185">Reference proteome</keyword>
<gene>
    <name evidence="4" type="ORF">PT974_06100</name>
</gene>
<feature type="domain" description="DUF7767" evidence="3">
    <location>
        <begin position="391"/>
        <end position="483"/>
    </location>
</feature>
<dbReference type="Proteomes" id="UP001338125">
    <property type="component" value="Unassembled WGS sequence"/>
</dbReference>
<dbReference type="EMBL" id="JAVFKD010000012">
    <property type="protein sequence ID" value="KAK5992685.1"/>
    <property type="molecule type" value="Genomic_DNA"/>
</dbReference>
<feature type="compositionally biased region" description="Low complexity" evidence="1">
    <location>
        <begin position="195"/>
        <end position="212"/>
    </location>
</feature>
<dbReference type="InterPro" id="IPR057940">
    <property type="entry name" value="Tri-helical_dom"/>
</dbReference>
<feature type="domain" description="Tri-helical" evidence="2">
    <location>
        <begin position="99"/>
        <end position="183"/>
    </location>
</feature>
<evidence type="ECO:0000313" key="4">
    <source>
        <dbReference type="EMBL" id="KAK5992685.1"/>
    </source>
</evidence>
<protein>
    <submittedName>
        <fullName evidence="4">Uncharacterized protein</fullName>
    </submittedName>
</protein>
<feature type="compositionally biased region" description="Polar residues" evidence="1">
    <location>
        <begin position="314"/>
        <end position="332"/>
    </location>
</feature>
<reference evidence="4 5" key="1">
    <citation type="submission" date="2024-01" db="EMBL/GenBank/DDBJ databases">
        <title>Complete genome of Cladobotryum mycophilum ATHUM6906.</title>
        <authorList>
            <person name="Christinaki A.C."/>
            <person name="Myridakis A.I."/>
            <person name="Kouvelis V.N."/>
        </authorList>
    </citation>
    <scope>NUCLEOTIDE SEQUENCE [LARGE SCALE GENOMIC DNA]</scope>
    <source>
        <strain evidence="4 5">ATHUM6906</strain>
    </source>
</reference>
<sequence length="486" mass="54588">MTIDEARLILGIDQITYRILRSTFQRICHEESLFKKTVAGQEKWEGAKDRVVNSIPELQRLLWLSGGNLEHKRQAFDVICTDVTKRIRMLESRMSLADAKNTLGVNPQQSREIRIAFHEVLSDVRLNCKSDVSPQQWEDLKHRWAGKSALIKRISDDITNTQDPQKSRALDMLARDVMKRLRDRARKEPKKNQGDTTTVTTTHDQNQDQVQNQIQDQIQDQLHDQLHDQIQDQLHDRLHNSAHDQIHHSTHDSQDMRSNGTSHSQTPPLTTDQIDLGDDMTPSNFDDMSEVSHASHMAFSSPSDGMTTHLPLSMPSQESSLSDSRDTLPSQSRVLESSIPPGMQLDPQLSSSLLLGTTPETAFLDQSYVSQQYGAAASPSQVFQQCPPPIPTACAIYLRLHPSSTFVASPPLWIATINSHSVQGLRQAAVERFPGALCLRVEGILKYDKCGELPLPIEQDQELAAYLAHLQGAAPTFNVQLVWKPS</sequence>
<comment type="caution">
    <text evidence="4">The sequence shown here is derived from an EMBL/GenBank/DDBJ whole genome shotgun (WGS) entry which is preliminary data.</text>
</comment>
<proteinExistence type="predicted"/>
<feature type="compositionally biased region" description="Polar residues" evidence="1">
    <location>
        <begin position="256"/>
        <end position="273"/>
    </location>
</feature>
<feature type="compositionally biased region" description="Basic and acidic residues" evidence="1">
    <location>
        <begin position="245"/>
        <end position="255"/>
    </location>
</feature>
<dbReference type="Pfam" id="PF24962">
    <property type="entry name" value="DUF7767"/>
    <property type="match status" value="1"/>
</dbReference>
<dbReference type="PANTHER" id="PTHR38788:SF5">
    <property type="entry name" value="CLR5 DOMAIN-CONTAINING PROTEIN"/>
    <property type="match status" value="1"/>
</dbReference>
<feature type="region of interest" description="Disordered" evidence="1">
    <location>
        <begin position="182"/>
        <end position="212"/>
    </location>
</feature>
<name>A0ABR0SLQ8_9HYPO</name>
<organism evidence="4 5">
    <name type="scientific">Cladobotryum mycophilum</name>
    <dbReference type="NCBI Taxonomy" id="491253"/>
    <lineage>
        <taxon>Eukaryota</taxon>
        <taxon>Fungi</taxon>
        <taxon>Dikarya</taxon>
        <taxon>Ascomycota</taxon>
        <taxon>Pezizomycotina</taxon>
        <taxon>Sordariomycetes</taxon>
        <taxon>Hypocreomycetidae</taxon>
        <taxon>Hypocreales</taxon>
        <taxon>Hypocreaceae</taxon>
        <taxon>Cladobotryum</taxon>
    </lineage>
</organism>
<evidence type="ECO:0000259" key="3">
    <source>
        <dbReference type="Pfam" id="PF24962"/>
    </source>
</evidence>
<evidence type="ECO:0000313" key="5">
    <source>
        <dbReference type="Proteomes" id="UP001338125"/>
    </source>
</evidence>